<sequence>MFSSINKRLGFPIFKGRTDKVSNGDTLSSLHIPESACNMGVVVGVGYVAALILSSFLSAVYWALMAVCFVAALFLLLDYVVAACAYLAARIDLLPSISTMDDRLKYSEYILKRRHGEHWYSEIARTKSEHSIENLPQTVLLVFGISLLTTFSFEAAILCAVFSALPPLLRTGTHNMYHNTATILKEVKCIQAIGEVLRMQHDRISNLKNFGCQNSTGSLSSPKNAKDSLWDTGDSPWDTVEMSWDAGEMSWDTRDIPWKTVDTSHTPPHTVLMDFKGRSHGTTAYIS</sequence>
<accession>A0A7H9E0Q2</accession>
<evidence type="ECO:0000313" key="3">
    <source>
        <dbReference type="Proteomes" id="UP000510938"/>
    </source>
</evidence>
<dbReference type="Proteomes" id="UP000510938">
    <property type="component" value="Chromosome"/>
</dbReference>
<protein>
    <submittedName>
        <fullName evidence="2">Uncharacterized protein</fullName>
    </submittedName>
</protein>
<proteinExistence type="predicted"/>
<dbReference type="RefSeq" id="WP_180843458.1">
    <property type="nucleotide sequence ID" value="NZ_CP046639.1"/>
</dbReference>
<organism evidence="2 3">
    <name type="scientific">Anaplasma phagocytophilum str. Norway variant1</name>
    <dbReference type="NCBI Taxonomy" id="1392506"/>
    <lineage>
        <taxon>Bacteria</taxon>
        <taxon>Pseudomonadati</taxon>
        <taxon>Pseudomonadota</taxon>
        <taxon>Alphaproteobacteria</taxon>
        <taxon>Rickettsiales</taxon>
        <taxon>Anaplasmataceae</taxon>
        <taxon>Anaplasma</taxon>
        <taxon>phagocytophilum group</taxon>
    </lineage>
</organism>
<dbReference type="AlphaFoldDB" id="A0A7H9E0Q2"/>
<reference evidence="2 3" key="1">
    <citation type="submission" date="2019-12" db="EMBL/GenBank/DDBJ databases">
        <title>A sheep strain of Anaplasma phagocytophilum contains multiple genomes.</title>
        <authorList>
            <person name="Barbet A.F."/>
            <person name="Crosby F.L."/>
            <person name="Eskeland S."/>
            <person name="Stuen S."/>
            <person name="Granquist E.G."/>
            <person name="Munderloh U.G."/>
        </authorList>
    </citation>
    <scope>NUCLEOTIDE SEQUENCE [LARGE SCALE GENOMIC DNA]</scope>
    <source>
        <strain evidence="2 3">Norway Variant 1</strain>
    </source>
</reference>
<keyword evidence="1" id="KW-0812">Transmembrane</keyword>
<feature type="transmembrane region" description="Helical" evidence="1">
    <location>
        <begin position="63"/>
        <end position="89"/>
    </location>
</feature>
<feature type="transmembrane region" description="Helical" evidence="1">
    <location>
        <begin position="139"/>
        <end position="165"/>
    </location>
</feature>
<feature type="transmembrane region" description="Helical" evidence="1">
    <location>
        <begin position="36"/>
        <end position="57"/>
    </location>
</feature>
<keyword evidence="1" id="KW-0472">Membrane</keyword>
<name>A0A7H9E0Q2_ANAPH</name>
<dbReference type="EMBL" id="CP046639">
    <property type="protein sequence ID" value="QLL66896.1"/>
    <property type="molecule type" value="Genomic_DNA"/>
</dbReference>
<keyword evidence="1" id="KW-1133">Transmembrane helix</keyword>
<gene>
    <name evidence="2" type="ORF">O998_03870</name>
</gene>
<evidence type="ECO:0000313" key="2">
    <source>
        <dbReference type="EMBL" id="QLL66896.1"/>
    </source>
</evidence>
<evidence type="ECO:0000256" key="1">
    <source>
        <dbReference type="SAM" id="Phobius"/>
    </source>
</evidence>